<keyword evidence="4 12" id="KW-1134">Transmembrane beta strand</keyword>
<sequence length="777" mass="83829">MKSQSANDANVSTQRVLASAIGVAITAMSGGHAFAADAPKKGEAITLESATAVGEQEQEQNYKVDEVSSPKYTAPLRDTPQTITVVPHQVIEDQNLLTMRDILSTVPGITFGAGEGGGGYGDSINLRGFSANNDIQVDGVRDSAQYSRTDPFNLEQIEVVNGASSVYSGSGSVGGTINIVTKSPQQRDFTTLSGGLGTDNYTRATLDTNQHLNDTTAFRLNLMAHANDAPGRDHEDFERWGIAPSIAFGLGTPTRVTVSYEHQKDDNLPQFGVPIYNGKLLPGVDWDNYYGYRNANKQEISTDALSLKLEHDFNDAVSIRNFSRAARVRQETWVSGPEGASTACLATGVTPAGGACAGTLAPGFFQPSGGSLGNARDTENRIFTNQTDVTSNFSTGFIDHTLVTGVAFTREEYDAKTGNWMRNADGSSTGIVIPPVSISDPESYWGGPINFTRTAKIDGELDNRAAYAFDTLKFNEQWELNGGVRYERNEGSSKSDAINATTGAVTPGTRYHNSDDLTSYRLGLVYKPAENGSIYVAYGNTKTPSQSSVNGGCFSAGRGTTPSSNNCDADPEKSISYEIGTKWDFFQDALSLTASVFRNDRTNYKVASNDPSNLSGEQALDGQARVDGIALGVSGLITEKWKVFANYTYLDTEVLQSVSDYTQETTGIDAQKGNPLTFTPKHAASIWTTYDLPYNLQLGYGLTTQSKQYLASTDNAPTASGYTVHRAMLGYKVNRNLDLRLNVNNLFDKHYLTRIRNNGWATPGDGRAAILTANYSF</sequence>
<keyword evidence="5 12" id="KW-0812">Transmembrane</keyword>
<evidence type="ECO:0000256" key="1">
    <source>
        <dbReference type="ARBA" id="ARBA00004571"/>
    </source>
</evidence>
<evidence type="ECO:0000256" key="4">
    <source>
        <dbReference type="ARBA" id="ARBA00022452"/>
    </source>
</evidence>
<dbReference type="PANTHER" id="PTHR32552:SF83">
    <property type="entry name" value="BLR3904 PROTEIN"/>
    <property type="match status" value="1"/>
</dbReference>
<evidence type="ECO:0000256" key="11">
    <source>
        <dbReference type="ARBA" id="ARBA00023237"/>
    </source>
</evidence>
<feature type="domain" description="TonB-dependent receptor-like beta-barrel" evidence="14">
    <location>
        <begin position="250"/>
        <end position="746"/>
    </location>
</feature>
<dbReference type="Proteomes" id="UP000243778">
    <property type="component" value="Unassembled WGS sequence"/>
</dbReference>
<keyword evidence="10 16" id="KW-0675">Receptor</keyword>
<dbReference type="GO" id="GO:0015344">
    <property type="term" value="F:siderophore uptake transmembrane transporter activity"/>
    <property type="evidence" value="ECO:0007669"/>
    <property type="project" value="TreeGrafter"/>
</dbReference>
<dbReference type="PROSITE" id="PS52016">
    <property type="entry name" value="TONB_DEPENDENT_REC_3"/>
    <property type="match status" value="1"/>
</dbReference>
<keyword evidence="8 13" id="KW-0798">TonB box</keyword>
<keyword evidence="7" id="KW-0406">Ion transport</keyword>
<comment type="subcellular location">
    <subcellularLocation>
        <location evidence="1 12">Cell outer membrane</location>
        <topology evidence="1 12">Multi-pass membrane protein</topology>
    </subcellularLocation>
</comment>
<dbReference type="InterPro" id="IPR039426">
    <property type="entry name" value="TonB-dep_rcpt-like"/>
</dbReference>
<comment type="similarity">
    <text evidence="2 12 13">Belongs to the TonB-dependent receptor family.</text>
</comment>
<evidence type="ECO:0000313" key="16">
    <source>
        <dbReference type="EMBL" id="SDW82777.1"/>
    </source>
</evidence>
<keyword evidence="9 12" id="KW-0472">Membrane</keyword>
<evidence type="ECO:0000256" key="8">
    <source>
        <dbReference type="ARBA" id="ARBA00023077"/>
    </source>
</evidence>
<dbReference type="InterPro" id="IPR010105">
    <property type="entry name" value="TonB_sidphr_rcpt"/>
</dbReference>
<name>A0A1H2WQH1_9PSED</name>
<dbReference type="Gene3D" id="2.170.130.10">
    <property type="entry name" value="TonB-dependent receptor, plug domain"/>
    <property type="match status" value="1"/>
</dbReference>
<protein>
    <submittedName>
        <fullName evidence="16">Catecholate siderophore receptor</fullName>
    </submittedName>
</protein>
<dbReference type="CDD" id="cd01347">
    <property type="entry name" value="ligand_gated_channel"/>
    <property type="match status" value="1"/>
</dbReference>
<dbReference type="InterPro" id="IPR012910">
    <property type="entry name" value="Plug_dom"/>
</dbReference>
<evidence type="ECO:0000256" key="3">
    <source>
        <dbReference type="ARBA" id="ARBA00022448"/>
    </source>
</evidence>
<dbReference type="PANTHER" id="PTHR32552">
    <property type="entry name" value="FERRICHROME IRON RECEPTOR-RELATED"/>
    <property type="match status" value="1"/>
</dbReference>
<evidence type="ECO:0000259" key="15">
    <source>
        <dbReference type="Pfam" id="PF07715"/>
    </source>
</evidence>
<keyword evidence="11 12" id="KW-0998">Cell outer membrane</keyword>
<dbReference type="STRING" id="1007099.SAMN05216287_1630"/>
<dbReference type="InterPro" id="IPR000531">
    <property type="entry name" value="Beta-barrel_TonB"/>
</dbReference>
<evidence type="ECO:0000256" key="6">
    <source>
        <dbReference type="ARBA" id="ARBA00022729"/>
    </source>
</evidence>
<evidence type="ECO:0000256" key="5">
    <source>
        <dbReference type="ARBA" id="ARBA00022692"/>
    </source>
</evidence>
<reference evidence="17" key="1">
    <citation type="submission" date="2016-10" db="EMBL/GenBank/DDBJ databases">
        <authorList>
            <person name="Varghese N."/>
            <person name="Submissions S."/>
        </authorList>
    </citation>
    <scope>NUCLEOTIDE SEQUENCE [LARGE SCALE GENOMIC DNA]</scope>
    <source>
        <strain evidence="17">NRRL B-59562</strain>
    </source>
</reference>
<dbReference type="GO" id="GO:0015891">
    <property type="term" value="P:siderophore transport"/>
    <property type="evidence" value="ECO:0007669"/>
    <property type="project" value="InterPro"/>
</dbReference>
<dbReference type="SUPFAM" id="SSF56935">
    <property type="entry name" value="Porins"/>
    <property type="match status" value="1"/>
</dbReference>
<dbReference type="FunFam" id="2.170.130.10:FF:000001">
    <property type="entry name" value="Catecholate siderophore TonB-dependent receptor"/>
    <property type="match status" value="1"/>
</dbReference>
<accession>A0A1H2WQH1</accession>
<dbReference type="EMBL" id="FNNU01000002">
    <property type="protein sequence ID" value="SDW82777.1"/>
    <property type="molecule type" value="Genomic_DNA"/>
</dbReference>
<evidence type="ECO:0000256" key="2">
    <source>
        <dbReference type="ARBA" id="ARBA00009810"/>
    </source>
</evidence>
<dbReference type="Pfam" id="PF00593">
    <property type="entry name" value="TonB_dep_Rec_b-barrel"/>
    <property type="match status" value="1"/>
</dbReference>
<evidence type="ECO:0000256" key="9">
    <source>
        <dbReference type="ARBA" id="ARBA00023136"/>
    </source>
</evidence>
<dbReference type="Pfam" id="PF07715">
    <property type="entry name" value="Plug"/>
    <property type="match status" value="1"/>
</dbReference>
<keyword evidence="17" id="KW-1185">Reference proteome</keyword>
<dbReference type="InterPro" id="IPR037066">
    <property type="entry name" value="Plug_dom_sf"/>
</dbReference>
<dbReference type="NCBIfam" id="TIGR01783">
    <property type="entry name" value="TonB-siderophor"/>
    <property type="match status" value="1"/>
</dbReference>
<gene>
    <name evidence="16" type="ORF">SAMN05216287_1630</name>
</gene>
<evidence type="ECO:0000313" key="17">
    <source>
        <dbReference type="Proteomes" id="UP000243778"/>
    </source>
</evidence>
<keyword evidence="6" id="KW-0732">Signal</keyword>
<dbReference type="Gene3D" id="2.40.170.20">
    <property type="entry name" value="TonB-dependent receptor, beta-barrel domain"/>
    <property type="match status" value="1"/>
</dbReference>
<evidence type="ECO:0000259" key="14">
    <source>
        <dbReference type="Pfam" id="PF00593"/>
    </source>
</evidence>
<organism evidence="16 17">
    <name type="scientific">Pseudomonas kuykendallii</name>
    <dbReference type="NCBI Taxonomy" id="1007099"/>
    <lineage>
        <taxon>Bacteria</taxon>
        <taxon>Pseudomonadati</taxon>
        <taxon>Pseudomonadota</taxon>
        <taxon>Gammaproteobacteria</taxon>
        <taxon>Pseudomonadales</taxon>
        <taxon>Pseudomonadaceae</taxon>
        <taxon>Pseudomonas</taxon>
    </lineage>
</organism>
<keyword evidence="3 12" id="KW-0813">Transport</keyword>
<evidence type="ECO:0000256" key="12">
    <source>
        <dbReference type="PROSITE-ProRule" id="PRU01360"/>
    </source>
</evidence>
<evidence type="ECO:0000256" key="10">
    <source>
        <dbReference type="ARBA" id="ARBA00023170"/>
    </source>
</evidence>
<dbReference type="AlphaFoldDB" id="A0A1H2WQH1"/>
<dbReference type="GO" id="GO:0038023">
    <property type="term" value="F:signaling receptor activity"/>
    <property type="evidence" value="ECO:0007669"/>
    <property type="project" value="InterPro"/>
</dbReference>
<feature type="domain" description="TonB-dependent receptor plug" evidence="15">
    <location>
        <begin position="76"/>
        <end position="176"/>
    </location>
</feature>
<proteinExistence type="inferred from homology"/>
<evidence type="ECO:0000256" key="7">
    <source>
        <dbReference type="ARBA" id="ARBA00023065"/>
    </source>
</evidence>
<evidence type="ECO:0000256" key="13">
    <source>
        <dbReference type="RuleBase" id="RU003357"/>
    </source>
</evidence>
<dbReference type="InterPro" id="IPR036942">
    <property type="entry name" value="Beta-barrel_TonB_sf"/>
</dbReference>
<dbReference type="OrthoDB" id="9790771at2"/>
<dbReference type="GO" id="GO:0009279">
    <property type="term" value="C:cell outer membrane"/>
    <property type="evidence" value="ECO:0007669"/>
    <property type="project" value="UniProtKB-SubCell"/>
</dbReference>